<name>A0A392TNV9_9FABA</name>
<accession>A0A392TNV9</accession>
<evidence type="ECO:0000313" key="2">
    <source>
        <dbReference type="Proteomes" id="UP000265520"/>
    </source>
</evidence>
<reference evidence="1 2" key="1">
    <citation type="journal article" date="2018" name="Front. Plant Sci.">
        <title>Red Clover (Trifolium pratense) and Zigzag Clover (T. medium) - A Picture of Genomic Similarities and Differences.</title>
        <authorList>
            <person name="Dluhosova J."/>
            <person name="Istvanek J."/>
            <person name="Nedelnik J."/>
            <person name="Repkova J."/>
        </authorList>
    </citation>
    <scope>NUCLEOTIDE SEQUENCE [LARGE SCALE GENOMIC DNA]</scope>
    <source>
        <strain evidence="2">cv. 10/8</strain>
        <tissue evidence="1">Leaf</tissue>
    </source>
</reference>
<proteinExistence type="predicted"/>
<evidence type="ECO:0000313" key="1">
    <source>
        <dbReference type="EMBL" id="MCI62117.1"/>
    </source>
</evidence>
<keyword evidence="2" id="KW-1185">Reference proteome</keyword>
<dbReference type="Proteomes" id="UP000265520">
    <property type="component" value="Unassembled WGS sequence"/>
</dbReference>
<feature type="non-terminal residue" evidence="1">
    <location>
        <position position="1"/>
    </location>
</feature>
<sequence>VTFLAHESLDQSGGQKGFGHVVLYYSVW</sequence>
<dbReference type="EMBL" id="LXQA010613102">
    <property type="protein sequence ID" value="MCI62117.1"/>
    <property type="molecule type" value="Genomic_DNA"/>
</dbReference>
<protein>
    <submittedName>
        <fullName evidence="1">Uncharacterized protein</fullName>
    </submittedName>
</protein>
<comment type="caution">
    <text evidence="1">The sequence shown here is derived from an EMBL/GenBank/DDBJ whole genome shotgun (WGS) entry which is preliminary data.</text>
</comment>
<dbReference type="AlphaFoldDB" id="A0A392TNV9"/>
<organism evidence="1 2">
    <name type="scientific">Trifolium medium</name>
    <dbReference type="NCBI Taxonomy" id="97028"/>
    <lineage>
        <taxon>Eukaryota</taxon>
        <taxon>Viridiplantae</taxon>
        <taxon>Streptophyta</taxon>
        <taxon>Embryophyta</taxon>
        <taxon>Tracheophyta</taxon>
        <taxon>Spermatophyta</taxon>
        <taxon>Magnoliopsida</taxon>
        <taxon>eudicotyledons</taxon>
        <taxon>Gunneridae</taxon>
        <taxon>Pentapetalae</taxon>
        <taxon>rosids</taxon>
        <taxon>fabids</taxon>
        <taxon>Fabales</taxon>
        <taxon>Fabaceae</taxon>
        <taxon>Papilionoideae</taxon>
        <taxon>50 kb inversion clade</taxon>
        <taxon>NPAAA clade</taxon>
        <taxon>Hologalegina</taxon>
        <taxon>IRL clade</taxon>
        <taxon>Trifolieae</taxon>
        <taxon>Trifolium</taxon>
    </lineage>
</organism>